<dbReference type="GO" id="GO:0000444">
    <property type="term" value="C:MIS12/MIND type complex"/>
    <property type="evidence" value="ECO:0007669"/>
    <property type="project" value="InterPro"/>
</dbReference>
<feature type="region of interest" description="Disordered" evidence="10">
    <location>
        <begin position="1"/>
        <end position="27"/>
    </location>
</feature>
<dbReference type="OrthoDB" id="18453at2759"/>
<keyword evidence="9" id="KW-0137">Centromere</keyword>
<evidence type="ECO:0000256" key="7">
    <source>
        <dbReference type="ARBA" id="ARBA00023242"/>
    </source>
</evidence>
<organism evidence="11 12">
    <name type="scientific">Pyrenophora seminiperda CCB06</name>
    <dbReference type="NCBI Taxonomy" id="1302712"/>
    <lineage>
        <taxon>Eukaryota</taxon>
        <taxon>Fungi</taxon>
        <taxon>Dikarya</taxon>
        <taxon>Ascomycota</taxon>
        <taxon>Pezizomycotina</taxon>
        <taxon>Dothideomycetes</taxon>
        <taxon>Pleosporomycetidae</taxon>
        <taxon>Pleosporales</taxon>
        <taxon>Pleosporineae</taxon>
        <taxon>Pleosporaceae</taxon>
        <taxon>Pyrenophora</taxon>
    </lineage>
</organism>
<dbReference type="GO" id="GO:0007059">
    <property type="term" value="P:chromosome segregation"/>
    <property type="evidence" value="ECO:0007669"/>
    <property type="project" value="TreeGrafter"/>
</dbReference>
<dbReference type="GO" id="GO:0005634">
    <property type="term" value="C:nucleus"/>
    <property type="evidence" value="ECO:0007669"/>
    <property type="project" value="UniProtKB-SubCell"/>
</dbReference>
<evidence type="ECO:0000256" key="1">
    <source>
        <dbReference type="ARBA" id="ARBA00004123"/>
    </source>
</evidence>
<gene>
    <name evidence="11" type="ORF">GMOD_00007148</name>
</gene>
<keyword evidence="6" id="KW-0995">Kinetochore</keyword>
<reference evidence="11 12" key="1">
    <citation type="journal article" date="2014" name="PLoS ONE">
        <title>De novo Genome Assembly of the Fungal Plant Pathogen Pyrenophora semeniperda.</title>
        <authorList>
            <person name="Soliai M.M."/>
            <person name="Meyer S.E."/>
            <person name="Udall J.A."/>
            <person name="Elzinga D.E."/>
            <person name="Hermansen R.A."/>
            <person name="Bodily P.M."/>
            <person name="Hart A.A."/>
            <person name="Coleman C.E."/>
        </authorList>
    </citation>
    <scope>NUCLEOTIDE SEQUENCE [LARGE SCALE GENOMIC DNA]</scope>
    <source>
        <strain evidence="11 12">CCB06</strain>
        <tissue evidence="11">Mycelium</tissue>
    </source>
</reference>
<keyword evidence="7" id="KW-0539">Nucleus</keyword>
<protein>
    <submittedName>
        <fullName evidence="11">Mind kinetochore complex component nnf1</fullName>
    </submittedName>
</protein>
<evidence type="ECO:0000313" key="12">
    <source>
        <dbReference type="Proteomes" id="UP000265663"/>
    </source>
</evidence>
<evidence type="ECO:0000313" key="11">
    <source>
        <dbReference type="EMBL" id="RMZ72150.1"/>
    </source>
</evidence>
<comment type="subcellular location">
    <subcellularLocation>
        <location evidence="2">Chromosome</location>
        <location evidence="2">Centromere</location>
        <location evidence="2">Kinetochore</location>
    </subcellularLocation>
    <subcellularLocation>
        <location evidence="1">Nucleus</location>
    </subcellularLocation>
</comment>
<keyword evidence="12" id="KW-1185">Reference proteome</keyword>
<dbReference type="PANTHER" id="PTHR15459:SF3">
    <property type="entry name" value="POLYAMINE-MODULATED FACTOR 1"/>
    <property type="match status" value="1"/>
</dbReference>
<accession>A0A3M7MCL4</accession>
<dbReference type="EMBL" id="KE747829">
    <property type="protein sequence ID" value="RMZ72150.1"/>
    <property type="molecule type" value="Genomic_DNA"/>
</dbReference>
<evidence type="ECO:0000256" key="8">
    <source>
        <dbReference type="ARBA" id="ARBA00023306"/>
    </source>
</evidence>
<evidence type="ECO:0000256" key="3">
    <source>
        <dbReference type="ARBA" id="ARBA00022454"/>
    </source>
</evidence>
<dbReference type="GO" id="GO:0051301">
    <property type="term" value="P:cell division"/>
    <property type="evidence" value="ECO:0007669"/>
    <property type="project" value="UniProtKB-KW"/>
</dbReference>
<dbReference type="PANTHER" id="PTHR15459">
    <property type="entry name" value="POLYAMINE-MODULATED FACTOR 1"/>
    <property type="match status" value="1"/>
</dbReference>
<keyword evidence="3" id="KW-0158">Chromosome</keyword>
<proteinExistence type="predicted"/>
<dbReference type="Proteomes" id="UP000265663">
    <property type="component" value="Unassembled WGS sequence"/>
</dbReference>
<keyword evidence="4" id="KW-0132">Cell division</keyword>
<feature type="compositionally biased region" description="Polar residues" evidence="10">
    <location>
        <begin position="1"/>
        <end position="12"/>
    </location>
</feature>
<dbReference type="InterPro" id="IPR007128">
    <property type="entry name" value="PMF1/Nnf1"/>
</dbReference>
<name>A0A3M7MCL4_9PLEO</name>
<keyword evidence="5" id="KW-0498">Mitosis</keyword>
<dbReference type="AlphaFoldDB" id="A0A3M7MCL4"/>
<evidence type="ECO:0000256" key="5">
    <source>
        <dbReference type="ARBA" id="ARBA00022776"/>
    </source>
</evidence>
<evidence type="ECO:0000256" key="2">
    <source>
        <dbReference type="ARBA" id="ARBA00004629"/>
    </source>
</evidence>
<evidence type="ECO:0000256" key="10">
    <source>
        <dbReference type="SAM" id="MobiDB-lite"/>
    </source>
</evidence>
<keyword evidence="8" id="KW-0131">Cell cycle</keyword>
<evidence type="ECO:0000256" key="9">
    <source>
        <dbReference type="ARBA" id="ARBA00023328"/>
    </source>
</evidence>
<sequence length="221" mass="24282">MSATTKPDSRSPSPTPAPPIADAPGPRAQGLINVFNQASKATLDKCSAKNFATCFPTAAQYSPEVLDNLRGQIVDQLDRTWKSNFEDIMERRNVVKLLNSLDQCIEDAKIRKKRAESSANGGPVETPIPPHTLTPSEIHLAHLTPYLEAQATDMNTQLAETQQSNTELLSTVTAQRAEIEALVRGLENVIQDLDASAQMMAQDEVQDLSKETRELERGMRT</sequence>
<evidence type="ECO:0000256" key="6">
    <source>
        <dbReference type="ARBA" id="ARBA00022838"/>
    </source>
</evidence>
<evidence type="ECO:0000256" key="4">
    <source>
        <dbReference type="ARBA" id="ARBA00022618"/>
    </source>
</evidence>
<dbReference type="Pfam" id="PF03980">
    <property type="entry name" value="Nnf1"/>
    <property type="match status" value="1"/>
</dbReference>